<keyword evidence="2" id="KW-0238">DNA-binding</keyword>
<dbReference type="AlphaFoldDB" id="D3PC21"/>
<dbReference type="GO" id="GO:0003700">
    <property type="term" value="F:DNA-binding transcription factor activity"/>
    <property type="evidence" value="ECO:0007669"/>
    <property type="project" value="InterPro"/>
</dbReference>
<evidence type="ECO:0000256" key="3">
    <source>
        <dbReference type="ARBA" id="ARBA00023163"/>
    </source>
</evidence>
<evidence type="ECO:0000313" key="6">
    <source>
        <dbReference type="Proteomes" id="UP000001520"/>
    </source>
</evidence>
<dbReference type="PANTHER" id="PTHR43132:SF6">
    <property type="entry name" value="HTH-TYPE TRANSCRIPTIONAL REPRESSOR CZRA"/>
    <property type="match status" value="1"/>
</dbReference>
<keyword evidence="6" id="KW-1185">Reference proteome</keyword>
<feature type="domain" description="HTH arsR-type" evidence="4">
    <location>
        <begin position="11"/>
        <end position="102"/>
    </location>
</feature>
<name>D3PC21_DEFDS</name>
<dbReference type="KEGG" id="ddf:DEFDS_0664"/>
<organism evidence="5 6">
    <name type="scientific">Deferribacter desulfuricans (strain DSM 14783 / JCM 11476 / NBRC 101012 / SSM1)</name>
    <dbReference type="NCBI Taxonomy" id="639282"/>
    <lineage>
        <taxon>Bacteria</taxon>
        <taxon>Pseudomonadati</taxon>
        <taxon>Deferribacterota</taxon>
        <taxon>Deferribacteres</taxon>
        <taxon>Deferribacterales</taxon>
        <taxon>Deferribacteraceae</taxon>
        <taxon>Deferribacter</taxon>
    </lineage>
</organism>
<dbReference type="PANTHER" id="PTHR43132">
    <property type="entry name" value="ARSENICAL RESISTANCE OPERON REPRESSOR ARSR-RELATED"/>
    <property type="match status" value="1"/>
</dbReference>
<keyword evidence="3" id="KW-0804">Transcription</keyword>
<dbReference type="GO" id="GO:0003677">
    <property type="term" value="F:DNA binding"/>
    <property type="evidence" value="ECO:0007669"/>
    <property type="project" value="UniProtKB-KW"/>
</dbReference>
<dbReference type="NCBIfam" id="NF033788">
    <property type="entry name" value="HTH_metalloreg"/>
    <property type="match status" value="1"/>
</dbReference>
<dbReference type="eggNOG" id="COG0640">
    <property type="taxonomic scope" value="Bacteria"/>
</dbReference>
<keyword evidence="1" id="KW-0805">Transcription regulation</keyword>
<dbReference type="HOGENOM" id="CLU_097806_3_3_0"/>
<dbReference type="InterPro" id="IPR011991">
    <property type="entry name" value="ArsR-like_HTH"/>
</dbReference>
<reference evidence="5 6" key="1">
    <citation type="journal article" date="2010" name="DNA Res.">
        <title>Bacterial lifestyle in a deep-sea hydrothermal vent chimney revealed by the genome sequence of the thermophilic bacterium Deferribacter desulfuricans SSM1.</title>
        <authorList>
            <person name="Takaki Y."/>
            <person name="Shimamura S."/>
            <person name="Nakagawa S."/>
            <person name="Fukuhara Y."/>
            <person name="Horikawa H."/>
            <person name="Ankai A."/>
            <person name="Harada T."/>
            <person name="Hosoyama A."/>
            <person name="Oguchi A."/>
            <person name="Fukui S."/>
            <person name="Fujita N."/>
            <person name="Takami H."/>
            <person name="Takai K."/>
        </authorList>
    </citation>
    <scope>NUCLEOTIDE SEQUENCE [LARGE SCALE GENOMIC DNA]</scope>
    <source>
        <strain evidence="6">DSM 14783 / JCM 11476 / NBRC 101012 / SSM1</strain>
    </source>
</reference>
<dbReference type="EMBL" id="AP011529">
    <property type="protein sequence ID" value="BAI80144.1"/>
    <property type="molecule type" value="Genomic_DNA"/>
</dbReference>
<sequence length="102" mass="11781">MFYNENMETLLEEIKNKKLVLDVFKALSNELRLDIVQSLSKSPKYVNDLQEEFSNYDPTSISKQLAVLKNSGIVDSVREGKKIKYYLKLDCVGKMIMCIDSH</sequence>
<evidence type="ECO:0000313" key="5">
    <source>
        <dbReference type="EMBL" id="BAI80144.1"/>
    </source>
</evidence>
<dbReference type="OrthoDB" id="9798835at2"/>
<dbReference type="PRINTS" id="PR00778">
    <property type="entry name" value="HTHARSR"/>
</dbReference>
<gene>
    <name evidence="5" type="ordered locus">DEFDS_0664</name>
</gene>
<accession>D3PC21</accession>
<evidence type="ECO:0000256" key="2">
    <source>
        <dbReference type="ARBA" id="ARBA00023125"/>
    </source>
</evidence>
<evidence type="ECO:0000259" key="4">
    <source>
        <dbReference type="PROSITE" id="PS50987"/>
    </source>
</evidence>
<dbReference type="InterPro" id="IPR051011">
    <property type="entry name" value="Metal_resp_trans_reg"/>
</dbReference>
<protein>
    <submittedName>
        <fullName evidence="5">Transcriptional regulator, ArsR family</fullName>
    </submittedName>
</protein>
<dbReference type="Gene3D" id="1.10.10.10">
    <property type="entry name" value="Winged helix-like DNA-binding domain superfamily/Winged helix DNA-binding domain"/>
    <property type="match status" value="1"/>
</dbReference>
<dbReference type="Pfam" id="PF01022">
    <property type="entry name" value="HTH_5"/>
    <property type="match status" value="1"/>
</dbReference>
<dbReference type="CDD" id="cd00090">
    <property type="entry name" value="HTH_ARSR"/>
    <property type="match status" value="1"/>
</dbReference>
<proteinExistence type="predicted"/>
<evidence type="ECO:0000256" key="1">
    <source>
        <dbReference type="ARBA" id="ARBA00023015"/>
    </source>
</evidence>
<dbReference type="InterPro" id="IPR001845">
    <property type="entry name" value="HTH_ArsR_DNA-bd_dom"/>
</dbReference>
<dbReference type="STRING" id="639282.DEFDS_0664"/>
<dbReference type="InterPro" id="IPR036388">
    <property type="entry name" value="WH-like_DNA-bd_sf"/>
</dbReference>
<dbReference type="InterPro" id="IPR036390">
    <property type="entry name" value="WH_DNA-bd_sf"/>
</dbReference>
<dbReference type="SUPFAM" id="SSF46785">
    <property type="entry name" value="Winged helix' DNA-binding domain"/>
    <property type="match status" value="1"/>
</dbReference>
<dbReference type="PROSITE" id="PS50987">
    <property type="entry name" value="HTH_ARSR_2"/>
    <property type="match status" value="1"/>
</dbReference>
<dbReference type="Proteomes" id="UP000001520">
    <property type="component" value="Chromosome"/>
</dbReference>
<dbReference type="SMART" id="SM00418">
    <property type="entry name" value="HTH_ARSR"/>
    <property type="match status" value="1"/>
</dbReference>